<dbReference type="AlphaFoldDB" id="A0A380TCA2"/>
<organism evidence="1">
    <name type="scientific">metagenome</name>
    <dbReference type="NCBI Taxonomy" id="256318"/>
    <lineage>
        <taxon>unclassified sequences</taxon>
        <taxon>metagenomes</taxon>
    </lineage>
</organism>
<evidence type="ECO:0000313" key="1">
    <source>
        <dbReference type="EMBL" id="SUS05900.1"/>
    </source>
</evidence>
<reference evidence="1" key="1">
    <citation type="submission" date="2018-07" db="EMBL/GenBank/DDBJ databases">
        <authorList>
            <person name="Quirk P.G."/>
            <person name="Krulwich T.A."/>
        </authorList>
    </citation>
    <scope>NUCLEOTIDE SEQUENCE</scope>
</reference>
<protein>
    <submittedName>
        <fullName evidence="1">Uncharacterized protein</fullName>
    </submittedName>
</protein>
<dbReference type="EMBL" id="UIDG01000135">
    <property type="protein sequence ID" value="SUS05900.1"/>
    <property type="molecule type" value="Genomic_DNA"/>
</dbReference>
<gene>
    <name evidence="1" type="ORF">DF3PB_220037</name>
</gene>
<name>A0A380TCA2_9ZZZZ</name>
<accession>A0A380TCA2</accession>
<sequence>MPTRLATEDEELAACLQKAPSEIQREVVLMAARAAAEAAGFPQLLEGLAQPPKEGRDLAEYRDELDEEYFQLDTKARQDASLAASALAAFRRARAVAAIAFLAEGRLDESLYESLHAMSDRSAIRDGSVQRLRSET</sequence>
<proteinExistence type="predicted"/>